<dbReference type="GO" id="GO:0019645">
    <property type="term" value="P:anaerobic electron transport chain"/>
    <property type="evidence" value="ECO:0007669"/>
    <property type="project" value="InterPro"/>
</dbReference>
<dbReference type="PANTHER" id="PTHR38095">
    <property type="entry name" value="ANAEROBIC DIMETHYL SULFOXIDE REDUCTASE CHAIN YNFH"/>
    <property type="match status" value="1"/>
</dbReference>
<dbReference type="GO" id="GO:0009390">
    <property type="term" value="C:dimethyl sulfoxide reductase complex"/>
    <property type="evidence" value="ECO:0007669"/>
    <property type="project" value="TreeGrafter"/>
</dbReference>
<evidence type="ECO:0000313" key="2">
    <source>
        <dbReference type="EMBL" id="AOM83614.1"/>
    </source>
</evidence>
<dbReference type="AlphaFoldDB" id="A0A1D7QX80"/>
<keyword evidence="3" id="KW-1185">Reference proteome</keyword>
<reference evidence="2 3" key="1">
    <citation type="submission" date="2015-08" db="EMBL/GenBank/DDBJ databases">
        <title>The complete genome sequence of Bacillus beveridgei MLTeJB.</title>
        <authorList>
            <person name="Hanson T.E."/>
            <person name="Mesa C."/>
            <person name="Basesman S.M."/>
            <person name="Oremland R.S."/>
        </authorList>
    </citation>
    <scope>NUCLEOTIDE SEQUENCE [LARGE SCALE GENOMIC DNA]</scope>
    <source>
        <strain evidence="2 3">MLTeJB</strain>
    </source>
</reference>
<dbReference type="InterPro" id="IPR007059">
    <property type="entry name" value="DmsC"/>
</dbReference>
<evidence type="ECO:0000256" key="1">
    <source>
        <dbReference type="SAM" id="Phobius"/>
    </source>
</evidence>
<keyword evidence="1" id="KW-0812">Transmembrane</keyword>
<feature type="transmembrane region" description="Helical" evidence="1">
    <location>
        <begin position="56"/>
        <end position="78"/>
    </location>
</feature>
<proteinExistence type="predicted"/>
<dbReference type="KEGG" id="bbev:BBEV_2256"/>
<feature type="transmembrane region" description="Helical" evidence="1">
    <location>
        <begin position="85"/>
        <end position="107"/>
    </location>
</feature>
<protein>
    <submittedName>
        <fullName evidence="2">Anaerobic dimethyl sulfoxide reductase chain C</fullName>
        <ecNumber evidence="2">1.8.99.-</ecNumber>
    </submittedName>
</protein>
<dbReference type="GO" id="GO:0009389">
    <property type="term" value="F:dimethyl sulfoxide reductase activity"/>
    <property type="evidence" value="ECO:0007669"/>
    <property type="project" value="TreeGrafter"/>
</dbReference>
<evidence type="ECO:0000313" key="3">
    <source>
        <dbReference type="Proteomes" id="UP000094463"/>
    </source>
</evidence>
<feature type="transmembrane region" description="Helical" evidence="1">
    <location>
        <begin position="154"/>
        <end position="172"/>
    </location>
</feature>
<keyword evidence="1" id="KW-0472">Membrane</keyword>
<accession>A0A1D7QX80</accession>
<feature type="transmembrane region" description="Helical" evidence="1">
    <location>
        <begin position="22"/>
        <end position="44"/>
    </location>
</feature>
<keyword evidence="2" id="KW-0560">Oxidoreductase</keyword>
<dbReference type="Pfam" id="PF04976">
    <property type="entry name" value="DmsC"/>
    <property type="match status" value="1"/>
</dbReference>
<dbReference type="STRING" id="632773.BBEV_2256"/>
<organism evidence="2 3">
    <name type="scientific">Salisediminibacterium beveridgei</name>
    <dbReference type="NCBI Taxonomy" id="632773"/>
    <lineage>
        <taxon>Bacteria</taxon>
        <taxon>Bacillati</taxon>
        <taxon>Bacillota</taxon>
        <taxon>Bacilli</taxon>
        <taxon>Bacillales</taxon>
        <taxon>Bacillaceae</taxon>
        <taxon>Salisediminibacterium</taxon>
    </lineage>
</organism>
<dbReference type="PANTHER" id="PTHR38095:SF2">
    <property type="entry name" value="ANAEROBIC DIMETHYL SULFOXIDE REDUCTASE CHAIN C"/>
    <property type="match status" value="1"/>
</dbReference>
<dbReference type="EC" id="1.8.99.-" evidence="2"/>
<name>A0A1D7QX80_9BACI</name>
<dbReference type="EMBL" id="CP012502">
    <property type="protein sequence ID" value="AOM83614.1"/>
    <property type="molecule type" value="Genomic_DNA"/>
</dbReference>
<sequence length="189" mass="21415">MLVTMIAYVWTWIKPALTLRKWLGGIASLFGLLAVMGSAMIYVLPALPAWNNFSPIFFFVMSAVIIGPLYVSVFFYLFNEEDRHVWKIAPVMALVYAMSSFFYITVMFSGSGAIEMTASNIVNHPMFVMRGLLSWVAPVVLLLPFLFMKKRKPAMILVLAVFIMVFAGEIIGREIFYNTVVELEIYTPN</sequence>
<gene>
    <name evidence="2" type="ORF">BBEV_2256</name>
</gene>
<keyword evidence="1" id="KW-1133">Transmembrane helix</keyword>
<dbReference type="Proteomes" id="UP000094463">
    <property type="component" value="Chromosome"/>
</dbReference>
<dbReference type="GO" id="GO:0005886">
    <property type="term" value="C:plasma membrane"/>
    <property type="evidence" value="ECO:0007669"/>
    <property type="project" value="TreeGrafter"/>
</dbReference>
<feature type="transmembrane region" description="Helical" evidence="1">
    <location>
        <begin position="127"/>
        <end position="147"/>
    </location>
</feature>